<dbReference type="SUPFAM" id="SSF56112">
    <property type="entry name" value="Protein kinase-like (PK-like)"/>
    <property type="match status" value="1"/>
</dbReference>
<proteinExistence type="predicted"/>
<dbReference type="Proteomes" id="UP000215453">
    <property type="component" value="Chromosome 17"/>
</dbReference>
<dbReference type="EMBL" id="LT882692">
    <property type="protein sequence ID" value="SMY30360.1"/>
    <property type="molecule type" value="Genomic_DNA"/>
</dbReference>
<evidence type="ECO:0000313" key="1">
    <source>
        <dbReference type="EMBL" id="SMY30360.1"/>
    </source>
</evidence>
<sequence length="149" mass="16949">MSDDEQGDIDDSVLHAMDHWEQTFKNISQRYRLINRIGEGTFSTVYEAEDLLYDHRSLPTKLLIGHPSLVLPKKPALEVIAILTFACDCLRDLESLARPHSGNISFTCLRRVLGILQDDASPDFNTDSSHICSTNCQIYRHPQLLQRLP</sequence>
<dbReference type="Gene3D" id="3.30.200.20">
    <property type="entry name" value="Phosphorylase Kinase, domain 1"/>
    <property type="match status" value="1"/>
</dbReference>
<accession>A0A1Y6M3K7</accession>
<dbReference type="InterPro" id="IPR011009">
    <property type="entry name" value="Kinase-like_dom_sf"/>
</dbReference>
<dbReference type="AlphaFoldDB" id="A0A1Y6M3K7"/>
<name>A0A1Y6M3K7_ZYMTR</name>
<evidence type="ECO:0000313" key="2">
    <source>
        <dbReference type="Proteomes" id="UP000215453"/>
    </source>
</evidence>
<evidence type="ECO:0008006" key="3">
    <source>
        <dbReference type="Google" id="ProtNLM"/>
    </source>
</evidence>
<protein>
    <recommendedName>
        <fullName evidence="3">Protein kinase domain-containing protein</fullName>
    </recommendedName>
</protein>
<gene>
    <name evidence="1" type="ORF">ZT1A5_G11812</name>
</gene>
<organism evidence="1 2">
    <name type="scientific">Zymoseptoria tritici ST99CH_1A5</name>
    <dbReference type="NCBI Taxonomy" id="1276529"/>
    <lineage>
        <taxon>Eukaryota</taxon>
        <taxon>Fungi</taxon>
        <taxon>Dikarya</taxon>
        <taxon>Ascomycota</taxon>
        <taxon>Pezizomycotina</taxon>
        <taxon>Dothideomycetes</taxon>
        <taxon>Dothideomycetidae</taxon>
        <taxon>Mycosphaerellales</taxon>
        <taxon>Mycosphaerellaceae</taxon>
        <taxon>Zymoseptoria</taxon>
    </lineage>
</organism>
<reference evidence="1 2" key="1">
    <citation type="submission" date="2016-10" db="EMBL/GenBank/DDBJ databases">
        <authorList>
            <person name="Varghese N."/>
        </authorList>
    </citation>
    <scope>NUCLEOTIDE SEQUENCE [LARGE SCALE GENOMIC DNA]</scope>
</reference>